<dbReference type="GO" id="GO:0005829">
    <property type="term" value="C:cytosol"/>
    <property type="evidence" value="ECO:0007669"/>
    <property type="project" value="TreeGrafter"/>
</dbReference>
<organism evidence="1 2">
    <name type="scientific">Serinicoccus hydrothermalis</name>
    <dbReference type="NCBI Taxonomy" id="1758689"/>
    <lineage>
        <taxon>Bacteria</taxon>
        <taxon>Bacillati</taxon>
        <taxon>Actinomycetota</taxon>
        <taxon>Actinomycetes</taxon>
        <taxon>Micrococcales</taxon>
        <taxon>Ornithinimicrobiaceae</taxon>
        <taxon>Serinicoccus</taxon>
    </lineage>
</organism>
<sequence>METARRLVEDARTLLVDFDGPLARLFPGARWAELGDRLRAEARRLGGSELAQRLEGEADHVQCLRLVGDHSPRLLEALEALVTELELEAAARVSPRTGAVALVEHTLGRGASVAVVTNNTPAVVAGVLDRARHGVTARLHVVGRSAGQVADLKPRPDLLVRALGLTGSRPEESVFLGDSVTDVQAGRAAGMAVVGVAEEEGRRHELLAAGAVGAVDGVDALVPPR</sequence>
<accession>A0A1B1N8Y0</accession>
<keyword evidence="1" id="KW-0378">Hydrolase</keyword>
<dbReference type="InterPro" id="IPR036412">
    <property type="entry name" value="HAD-like_sf"/>
</dbReference>
<dbReference type="InterPro" id="IPR006439">
    <property type="entry name" value="HAD-SF_hydro_IA"/>
</dbReference>
<dbReference type="PATRIC" id="fig|1758689.4.peg.501"/>
<dbReference type="SUPFAM" id="SSF56784">
    <property type="entry name" value="HAD-like"/>
    <property type="match status" value="1"/>
</dbReference>
<gene>
    <name evidence="1" type="ORF">SGUI_0496</name>
</gene>
<evidence type="ECO:0000313" key="1">
    <source>
        <dbReference type="EMBL" id="ANS77892.1"/>
    </source>
</evidence>
<dbReference type="Pfam" id="PF00702">
    <property type="entry name" value="Hydrolase"/>
    <property type="match status" value="1"/>
</dbReference>
<evidence type="ECO:0000313" key="2">
    <source>
        <dbReference type="Proteomes" id="UP000092482"/>
    </source>
</evidence>
<dbReference type="GO" id="GO:0006281">
    <property type="term" value="P:DNA repair"/>
    <property type="evidence" value="ECO:0007669"/>
    <property type="project" value="TreeGrafter"/>
</dbReference>
<dbReference type="STRING" id="1758689.SGUI_0496"/>
<protein>
    <submittedName>
        <fullName evidence="1">Haloacid dehalogenase-like hydrolase</fullName>
    </submittedName>
</protein>
<dbReference type="NCBIfam" id="TIGR01509">
    <property type="entry name" value="HAD-SF-IA-v3"/>
    <property type="match status" value="1"/>
</dbReference>
<dbReference type="InterPro" id="IPR050155">
    <property type="entry name" value="HAD-like_hydrolase_sf"/>
</dbReference>
<dbReference type="Proteomes" id="UP000092482">
    <property type="component" value="Chromosome"/>
</dbReference>
<dbReference type="InterPro" id="IPR023214">
    <property type="entry name" value="HAD_sf"/>
</dbReference>
<dbReference type="CDD" id="cd07505">
    <property type="entry name" value="HAD_BPGM-like"/>
    <property type="match status" value="1"/>
</dbReference>
<keyword evidence="2" id="KW-1185">Reference proteome</keyword>
<dbReference type="PANTHER" id="PTHR43434:SF1">
    <property type="entry name" value="PHOSPHOGLYCOLATE PHOSPHATASE"/>
    <property type="match status" value="1"/>
</dbReference>
<dbReference type="Gene3D" id="3.40.50.1000">
    <property type="entry name" value="HAD superfamily/HAD-like"/>
    <property type="match status" value="1"/>
</dbReference>
<dbReference type="EMBL" id="CP014989">
    <property type="protein sequence ID" value="ANS77892.1"/>
    <property type="molecule type" value="Genomic_DNA"/>
</dbReference>
<dbReference type="OrthoDB" id="4547358at2"/>
<dbReference type="GO" id="GO:0008967">
    <property type="term" value="F:phosphoglycolate phosphatase activity"/>
    <property type="evidence" value="ECO:0007669"/>
    <property type="project" value="TreeGrafter"/>
</dbReference>
<dbReference type="RefSeq" id="WP_066635811.1">
    <property type="nucleotide sequence ID" value="NZ_CP014989.1"/>
</dbReference>
<proteinExistence type="predicted"/>
<dbReference type="PANTHER" id="PTHR43434">
    <property type="entry name" value="PHOSPHOGLYCOLATE PHOSPHATASE"/>
    <property type="match status" value="1"/>
</dbReference>
<dbReference type="KEGG" id="serj:SGUI_0496"/>
<name>A0A1B1N8Y0_9MICO</name>
<reference evidence="1 2" key="1">
    <citation type="submission" date="2016-03" db="EMBL/GenBank/DDBJ databases">
        <title>Shallow-sea hydrothermal system.</title>
        <authorList>
            <person name="Tang K."/>
        </authorList>
    </citation>
    <scope>NUCLEOTIDE SEQUENCE [LARGE SCALE GENOMIC DNA]</scope>
    <source>
        <strain evidence="1 2">JLT9</strain>
    </source>
</reference>
<dbReference type="AlphaFoldDB" id="A0A1B1N8Y0"/>